<dbReference type="Pfam" id="PF07589">
    <property type="entry name" value="PEP-CTERM"/>
    <property type="match status" value="1"/>
</dbReference>
<dbReference type="NCBIfam" id="TIGR02595">
    <property type="entry name" value="PEP_CTERM"/>
    <property type="match status" value="1"/>
</dbReference>
<evidence type="ECO:0000313" key="3">
    <source>
        <dbReference type="EMBL" id="MFD0929901.1"/>
    </source>
</evidence>
<comment type="caution">
    <text evidence="3">The sequence shown here is derived from an EMBL/GenBank/DDBJ whole genome shotgun (WGS) entry which is preliminary data.</text>
</comment>
<gene>
    <name evidence="3" type="ORF">ACFQ1T_08930</name>
</gene>
<dbReference type="EMBL" id="JBHTJW010000002">
    <property type="protein sequence ID" value="MFD0929901.1"/>
    <property type="molecule type" value="Genomic_DNA"/>
</dbReference>
<sequence length="233" mass="25034">MHQKGIFKLLCQGLVLSLFTIAMPAKAVVYSVFGNINFVANGSNVSLLTGQTIRDALTNQYAGFTVDVDTTVADTNPAVNQIELRNAVTSTAVIGNTSLALSNNPCLTLDIDCRVTSTKDGFNANFDTQLISSQLHSTAALGLNGTLSFFINTSGQDLFVFARQKVIDPFDGNTTVNFSVFYNEGGSGFGSQRVNFQLANITATPVPEPETYAMLGLGLLVCAMISRRKRTQR</sequence>
<dbReference type="RefSeq" id="WP_379075804.1">
    <property type="nucleotide sequence ID" value="NZ_JBHTJW010000002.1"/>
</dbReference>
<feature type="domain" description="Ice-binding protein C-terminal" evidence="2">
    <location>
        <begin position="205"/>
        <end position="228"/>
    </location>
</feature>
<name>A0ABW3GGZ5_9PROT</name>
<organism evidence="3 4">
    <name type="scientific">Methylophilus glucosoxydans</name>
    <dbReference type="NCBI Taxonomy" id="752553"/>
    <lineage>
        <taxon>Bacteria</taxon>
        <taxon>Pseudomonadati</taxon>
        <taxon>Pseudomonadota</taxon>
        <taxon>Betaproteobacteria</taxon>
        <taxon>Nitrosomonadales</taxon>
        <taxon>Methylophilaceae</taxon>
        <taxon>Methylophilus</taxon>
    </lineage>
</organism>
<feature type="signal peptide" evidence="1">
    <location>
        <begin position="1"/>
        <end position="27"/>
    </location>
</feature>
<evidence type="ECO:0000313" key="4">
    <source>
        <dbReference type="Proteomes" id="UP001597106"/>
    </source>
</evidence>
<feature type="chain" id="PRO_5045615018" evidence="1">
    <location>
        <begin position="28"/>
        <end position="233"/>
    </location>
</feature>
<proteinExistence type="predicted"/>
<dbReference type="InterPro" id="IPR013424">
    <property type="entry name" value="Ice-binding_C"/>
</dbReference>
<keyword evidence="1" id="KW-0732">Signal</keyword>
<keyword evidence="4" id="KW-1185">Reference proteome</keyword>
<dbReference type="Proteomes" id="UP001597106">
    <property type="component" value="Unassembled WGS sequence"/>
</dbReference>
<evidence type="ECO:0000259" key="2">
    <source>
        <dbReference type="Pfam" id="PF07589"/>
    </source>
</evidence>
<evidence type="ECO:0000256" key="1">
    <source>
        <dbReference type="SAM" id="SignalP"/>
    </source>
</evidence>
<accession>A0ABW3GGZ5</accession>
<protein>
    <submittedName>
        <fullName evidence="3">PEP-CTERM sorting domain-containing protein</fullName>
    </submittedName>
</protein>
<reference evidence="4" key="1">
    <citation type="journal article" date="2019" name="Int. J. Syst. Evol. Microbiol.">
        <title>The Global Catalogue of Microorganisms (GCM) 10K type strain sequencing project: providing services to taxonomists for standard genome sequencing and annotation.</title>
        <authorList>
            <consortium name="The Broad Institute Genomics Platform"/>
            <consortium name="The Broad Institute Genome Sequencing Center for Infectious Disease"/>
            <person name="Wu L."/>
            <person name="Ma J."/>
        </authorList>
    </citation>
    <scope>NUCLEOTIDE SEQUENCE [LARGE SCALE GENOMIC DNA]</scope>
    <source>
        <strain evidence="4">CCUG 59685</strain>
    </source>
</reference>